<keyword evidence="2" id="KW-1185">Reference proteome</keyword>
<dbReference type="EMBL" id="JAODUP010000374">
    <property type="protein sequence ID" value="KAK2151156.1"/>
    <property type="molecule type" value="Genomic_DNA"/>
</dbReference>
<protein>
    <submittedName>
        <fullName evidence="1">Uncharacterized protein</fullName>
    </submittedName>
</protein>
<accession>A0AAD9JDY0</accession>
<dbReference type="AlphaFoldDB" id="A0AAD9JDY0"/>
<comment type="caution">
    <text evidence="1">The sequence shown here is derived from an EMBL/GenBank/DDBJ whole genome shotgun (WGS) entry which is preliminary data.</text>
</comment>
<evidence type="ECO:0000313" key="2">
    <source>
        <dbReference type="Proteomes" id="UP001208570"/>
    </source>
</evidence>
<dbReference type="Proteomes" id="UP001208570">
    <property type="component" value="Unassembled WGS sequence"/>
</dbReference>
<evidence type="ECO:0000313" key="1">
    <source>
        <dbReference type="EMBL" id="KAK2151156.1"/>
    </source>
</evidence>
<sequence>MESDPLGMTGAQESNHQEHVEDALCEYLLKLDDVKGLSLTDGQASKVIRLWLNLNDYDKKRIIYAKRHKERLVQGRFRCSKKNVTPGVESTTRIFLGHSGTPAEWPDVCRVVETMSIKLCQKLPSPVKKGTSAITRWAAILVPTVKSASWYLILPELWLTPL</sequence>
<reference evidence="1" key="1">
    <citation type="journal article" date="2023" name="Mol. Biol. Evol.">
        <title>Third-Generation Sequencing Reveals the Adaptive Role of the Epigenome in Three Deep-Sea Polychaetes.</title>
        <authorList>
            <person name="Perez M."/>
            <person name="Aroh O."/>
            <person name="Sun Y."/>
            <person name="Lan Y."/>
            <person name="Juniper S.K."/>
            <person name="Young C.R."/>
            <person name="Angers B."/>
            <person name="Qian P.Y."/>
        </authorList>
    </citation>
    <scope>NUCLEOTIDE SEQUENCE</scope>
    <source>
        <strain evidence="1">P08H-3</strain>
    </source>
</reference>
<gene>
    <name evidence="1" type="ORF">LSH36_374g04023</name>
</gene>
<organism evidence="1 2">
    <name type="scientific">Paralvinella palmiformis</name>
    <dbReference type="NCBI Taxonomy" id="53620"/>
    <lineage>
        <taxon>Eukaryota</taxon>
        <taxon>Metazoa</taxon>
        <taxon>Spiralia</taxon>
        <taxon>Lophotrochozoa</taxon>
        <taxon>Annelida</taxon>
        <taxon>Polychaeta</taxon>
        <taxon>Sedentaria</taxon>
        <taxon>Canalipalpata</taxon>
        <taxon>Terebellida</taxon>
        <taxon>Terebelliformia</taxon>
        <taxon>Alvinellidae</taxon>
        <taxon>Paralvinella</taxon>
    </lineage>
</organism>
<proteinExistence type="predicted"/>
<name>A0AAD9JDY0_9ANNE</name>